<dbReference type="EMBL" id="CCBC010000208">
    <property type="protein sequence ID" value="CDO18889.1"/>
    <property type="molecule type" value="Genomic_DNA"/>
</dbReference>
<evidence type="ECO:0000313" key="2">
    <source>
        <dbReference type="Proteomes" id="UP000027584"/>
    </source>
</evidence>
<organism evidence="1 2">
    <name type="scientific">Streptococcus gallolyticus</name>
    <dbReference type="NCBI Taxonomy" id="315405"/>
    <lineage>
        <taxon>Bacteria</taxon>
        <taxon>Bacillati</taxon>
        <taxon>Bacillota</taxon>
        <taxon>Bacilli</taxon>
        <taxon>Lactobacillales</taxon>
        <taxon>Streptococcaceae</taxon>
        <taxon>Streptococcus</taxon>
    </lineage>
</organism>
<gene>
    <name evidence="1" type="ORF">BN963_SGAL_02096</name>
</gene>
<reference evidence="1 2" key="1">
    <citation type="submission" date="2014-02" db="EMBL/GenBank/DDBJ databases">
        <authorList>
            <person name="Manrique M."/>
        </authorList>
    </citation>
    <scope>NUCLEOTIDE SEQUENCE [LARGE SCALE GENOMIC DNA]</scope>
    <source>
        <strain evidence="1 2">LMG17956</strain>
    </source>
</reference>
<reference evidence="1 2" key="2">
    <citation type="submission" date="2014-05" db="EMBL/GenBank/DDBJ databases">
        <title>Genome sequence of Streptococcus gallolyticus.</title>
        <authorList>
            <person name="Del Campo R."/>
        </authorList>
    </citation>
    <scope>NUCLEOTIDE SEQUENCE [LARGE SCALE GENOMIC DNA]</scope>
    <source>
        <strain evidence="1 2">LMG17956</strain>
    </source>
</reference>
<sequence length="88" mass="10425">MAFENIDITLEYQNKQIDLRISRGLTLTRLEELLKELNILEQFGLNEDSDKKWELHLKNKNITVNRFEMLVNFPLGNGDILEIETYDI</sequence>
<accession>A0A060RLE5</accession>
<name>A0A060RLE5_9STRE</name>
<dbReference type="AlphaFoldDB" id="A0A060RLE5"/>
<comment type="caution">
    <text evidence="1">The sequence shown here is derived from an EMBL/GenBank/DDBJ whole genome shotgun (WGS) entry which is preliminary data.</text>
</comment>
<proteinExistence type="predicted"/>
<evidence type="ECO:0008006" key="3">
    <source>
        <dbReference type="Google" id="ProtNLM"/>
    </source>
</evidence>
<protein>
    <recommendedName>
        <fullName evidence="3">Ubiquitin-binding YukD-like protein</fullName>
    </recommendedName>
</protein>
<evidence type="ECO:0000313" key="1">
    <source>
        <dbReference type="EMBL" id="CDO18889.1"/>
    </source>
</evidence>
<dbReference type="Proteomes" id="UP000027584">
    <property type="component" value="Unassembled WGS sequence"/>
</dbReference>
<dbReference type="Gene3D" id="3.10.20.90">
    <property type="entry name" value="Phosphatidylinositol 3-kinase Catalytic Subunit, Chain A, domain 1"/>
    <property type="match status" value="1"/>
</dbReference>